<evidence type="ECO:0000256" key="10">
    <source>
        <dbReference type="ARBA" id="ARBA00023098"/>
    </source>
</evidence>
<dbReference type="GO" id="GO:0005576">
    <property type="term" value="C:extracellular region"/>
    <property type="evidence" value="ECO:0007669"/>
    <property type="project" value="UniProtKB-SubCell"/>
</dbReference>
<keyword evidence="9" id="KW-0442">Lipid degradation</keyword>
<dbReference type="GO" id="GO:0016042">
    <property type="term" value="P:lipid catabolic process"/>
    <property type="evidence" value="ECO:0007669"/>
    <property type="project" value="UniProtKB-KW"/>
</dbReference>
<accession>A0A6M2DV29</accession>
<evidence type="ECO:0000256" key="12">
    <source>
        <dbReference type="ARBA" id="ARBA00029903"/>
    </source>
</evidence>
<evidence type="ECO:0000256" key="6">
    <source>
        <dbReference type="ARBA" id="ARBA00022723"/>
    </source>
</evidence>
<keyword evidence="8" id="KW-0106">Calcium</keyword>
<evidence type="ECO:0000256" key="1">
    <source>
        <dbReference type="ARBA" id="ARBA00001913"/>
    </source>
</evidence>
<dbReference type="PROSITE" id="PS00118">
    <property type="entry name" value="PA2_HIS"/>
    <property type="match status" value="1"/>
</dbReference>
<evidence type="ECO:0000256" key="4">
    <source>
        <dbReference type="ARBA" id="ARBA00021721"/>
    </source>
</evidence>
<keyword evidence="6" id="KW-0479">Metal-binding</keyword>
<feature type="region of interest" description="Disordered" evidence="13">
    <location>
        <begin position="162"/>
        <end position="186"/>
    </location>
</feature>
<keyword evidence="5" id="KW-0964">Secreted</keyword>
<evidence type="ECO:0000256" key="8">
    <source>
        <dbReference type="ARBA" id="ARBA00022837"/>
    </source>
</evidence>
<dbReference type="AlphaFoldDB" id="A0A6M2DV29"/>
<dbReference type="InterPro" id="IPR036444">
    <property type="entry name" value="PLipase_A2_dom_sf"/>
</dbReference>
<keyword evidence="11" id="KW-1015">Disulfide bond</keyword>
<keyword evidence="7" id="KW-0378">Hydrolase</keyword>
<evidence type="ECO:0000256" key="11">
    <source>
        <dbReference type="ARBA" id="ARBA00023157"/>
    </source>
</evidence>
<comment type="subcellular location">
    <subcellularLocation>
        <location evidence="2">Secreted</location>
    </subcellularLocation>
</comment>
<evidence type="ECO:0000256" key="2">
    <source>
        <dbReference type="ARBA" id="ARBA00004613"/>
    </source>
</evidence>
<reference evidence="15" key="1">
    <citation type="submission" date="2020-03" db="EMBL/GenBank/DDBJ databases">
        <title>Transcriptomic Profiling of the Digestive Tract of the Rat Flea, Xenopsylla cheopis, Following Blood Feeding and Infection with Yersinia pestis.</title>
        <authorList>
            <person name="Bland D.M."/>
            <person name="Martens C.A."/>
            <person name="Virtaneva K."/>
            <person name="Kanakabandi K."/>
            <person name="Long D."/>
            <person name="Rosenke R."/>
            <person name="Saturday G.A."/>
            <person name="Hoyt F.H."/>
            <person name="Bruno D.P."/>
            <person name="Ribeiro J.M.C."/>
            <person name="Hinnebusch J."/>
        </authorList>
    </citation>
    <scope>NUCLEOTIDE SEQUENCE</scope>
</reference>
<dbReference type="Gene3D" id="1.20.90.10">
    <property type="entry name" value="Phospholipase A2 domain"/>
    <property type="match status" value="1"/>
</dbReference>
<keyword evidence="10" id="KW-0443">Lipid metabolism</keyword>
<evidence type="ECO:0000256" key="7">
    <source>
        <dbReference type="ARBA" id="ARBA00022801"/>
    </source>
</evidence>
<dbReference type="InterPro" id="IPR033113">
    <property type="entry name" value="PLA2_histidine"/>
</dbReference>
<dbReference type="EC" id="3.1.1.4" evidence="3"/>
<dbReference type="Pfam" id="PF05826">
    <property type="entry name" value="Phospholip_A2_2"/>
    <property type="match status" value="1"/>
</dbReference>
<proteinExistence type="predicted"/>
<dbReference type="GO" id="GO:0050482">
    <property type="term" value="P:arachidonate secretion"/>
    <property type="evidence" value="ECO:0007669"/>
    <property type="project" value="InterPro"/>
</dbReference>
<organism evidence="15">
    <name type="scientific">Xenopsylla cheopis</name>
    <name type="common">Oriental rat flea</name>
    <name type="synonym">Pulex cheopis</name>
    <dbReference type="NCBI Taxonomy" id="163159"/>
    <lineage>
        <taxon>Eukaryota</taxon>
        <taxon>Metazoa</taxon>
        <taxon>Ecdysozoa</taxon>
        <taxon>Arthropoda</taxon>
        <taxon>Hexapoda</taxon>
        <taxon>Insecta</taxon>
        <taxon>Pterygota</taxon>
        <taxon>Neoptera</taxon>
        <taxon>Endopterygota</taxon>
        <taxon>Siphonaptera</taxon>
        <taxon>Pulicidae</taxon>
        <taxon>Xenopsyllinae</taxon>
        <taxon>Xenopsylla</taxon>
    </lineage>
</organism>
<protein>
    <recommendedName>
        <fullName evidence="4">Phospholipase A2</fullName>
        <ecNumber evidence="3">3.1.1.4</ecNumber>
    </recommendedName>
    <alternativeName>
        <fullName evidence="12">Phosphatidylcholine 2-acylhydrolase</fullName>
    </alternativeName>
</protein>
<evidence type="ECO:0000259" key="14">
    <source>
        <dbReference type="Pfam" id="PF05826"/>
    </source>
</evidence>
<evidence type="ECO:0000256" key="3">
    <source>
        <dbReference type="ARBA" id="ARBA00013278"/>
    </source>
</evidence>
<dbReference type="SUPFAM" id="SSF48619">
    <property type="entry name" value="Phospholipase A2, PLA2"/>
    <property type="match status" value="1"/>
</dbReference>
<feature type="domain" description="Phospholipase A2-like central" evidence="14">
    <location>
        <begin position="289"/>
        <end position="384"/>
    </location>
</feature>
<dbReference type="PANTHER" id="PTHR12253">
    <property type="entry name" value="RH14732P"/>
    <property type="match status" value="1"/>
</dbReference>
<dbReference type="InterPro" id="IPR016090">
    <property type="entry name" value="PLA2-like_dom"/>
</dbReference>
<evidence type="ECO:0000313" key="15">
    <source>
        <dbReference type="EMBL" id="NOV50159.1"/>
    </source>
</evidence>
<dbReference type="GO" id="GO:0004623">
    <property type="term" value="F:phospholipase A2 activity"/>
    <property type="evidence" value="ECO:0007669"/>
    <property type="project" value="UniProtKB-EC"/>
</dbReference>
<evidence type="ECO:0000256" key="13">
    <source>
        <dbReference type="SAM" id="MobiDB-lite"/>
    </source>
</evidence>
<evidence type="ECO:0000256" key="9">
    <source>
        <dbReference type="ARBA" id="ARBA00022963"/>
    </source>
</evidence>
<dbReference type="CDD" id="cd04704">
    <property type="entry name" value="PLA2_bee_venom_like"/>
    <property type="match status" value="1"/>
</dbReference>
<evidence type="ECO:0000256" key="5">
    <source>
        <dbReference type="ARBA" id="ARBA00022525"/>
    </source>
</evidence>
<name>A0A6M2DV29_XENCH</name>
<dbReference type="EMBL" id="GIIL01006433">
    <property type="protein sequence ID" value="NOV50159.1"/>
    <property type="molecule type" value="Transcribed_RNA"/>
</dbReference>
<dbReference type="FunFam" id="1.20.90.10:FF:000002">
    <property type="entry name" value="Phospholipase A2 group III"/>
    <property type="match status" value="1"/>
</dbReference>
<dbReference type="GO" id="GO:0046872">
    <property type="term" value="F:metal ion binding"/>
    <property type="evidence" value="ECO:0007669"/>
    <property type="project" value="UniProtKB-KW"/>
</dbReference>
<sequence>MLLLKKTPFGALSDHRSLTAWFVLVTMFLDICTARRNGGFSHQSSEHQELVGTDDVDFLAIDFLLDGERERRLRYRGVSAKETSTGSERGVSLRQITDGKHFIQMIHSRGQGLMDCDYSRRRKTIDAFLESFKRDARRTYSVSHTYNHTNHDHHNYNYTRTNQQHKDMSEEDDSPDDELGKERKQERARIESYIENGVLTPEDLDFNWNQRRVGVHNATFILVKMHKQVPQDMRSWLDFAKMRRQCQRKHRQLKRDFKRRKRQAEKLQMIKEREEVHPRFRRGIIDYFIAPGTKWCGIGSSAKSYNELGGFSAADRCCRWHDACTNNIGAVENKYDYFNFSPFTMSHCSCDRRFRTCLKIAGTTTAELVGKLFFNVVQTKCFVFKTEKVCTKYAWWKKTCKKYTKKKRAVLRSNIAY</sequence>
<dbReference type="GO" id="GO:0006644">
    <property type="term" value="P:phospholipid metabolic process"/>
    <property type="evidence" value="ECO:0007669"/>
    <property type="project" value="InterPro"/>
</dbReference>
<comment type="cofactor">
    <cofactor evidence="1">
        <name>Ca(2+)</name>
        <dbReference type="ChEBI" id="CHEBI:29108"/>
    </cofactor>
</comment>